<evidence type="ECO:0000256" key="3">
    <source>
        <dbReference type="ARBA" id="ARBA00022737"/>
    </source>
</evidence>
<keyword evidence="2" id="KW-0479">Metal-binding</keyword>
<accession>A0A210QQ93</accession>
<evidence type="ECO:0000313" key="11">
    <source>
        <dbReference type="EMBL" id="OWF50868.1"/>
    </source>
</evidence>
<dbReference type="PROSITE" id="PS00028">
    <property type="entry name" value="ZINC_FINGER_C2H2_1"/>
    <property type="match status" value="10"/>
</dbReference>
<dbReference type="PROSITE" id="PS50157">
    <property type="entry name" value="ZINC_FINGER_C2H2_2"/>
    <property type="match status" value="7"/>
</dbReference>
<dbReference type="InterPro" id="IPR011333">
    <property type="entry name" value="SKP1/BTB/POZ_sf"/>
</dbReference>
<sequence length="994" mass="112762">MEESICPLEIEVPGFQCGLMRTLYGLWRGSQLCDAVIHTGNGSVEAHRAVLCAASPYIHNMEASDTQQFRVSHYHLPVGRLEDVTVMLRLFYTGKFAISSENVENILQLCMFLQVGKAVEVCQRFFSGWHSYKEHTVTNFQESLFSQENKLGLRDGSSTGNVPVGIGIPDYTRLPNTHTSQTNGTVRENTSHDPRNIHPEQHCMLMDRNQGAAIDIANIQHDVQMCGPQENNISILSDSAFHEGQRSVANVSHSDPGLTDLQEIQRPETGASLDGQGSARIPKDCVGDAELLTPTLLTGDVANLPGSSTLGRHQCVGSVVSEEVTREERENIGNSQTSDNLNTAPTSPTCFSPEISDSDNECISDDLTSHQNGSIRCRDCNEEVQNRTCLAQHKKYCHPKSSELVTPNSTSINEETGSSLEYNADKANDPCSDSRRNIKNMKVEETTESKTIGSCSLRSNSRSNPQVEILKNSKSSRKRKLKSSAEEKNQKKNDTSKSKTKNKKNCDSLQVATRTRMKRSNKDTKQLDQALWTCAFCKLVFSSKLDRAKHRRQVHKPDSYNCAACKTTFSLPRQLKAHKEQAHPERIRCFKCENHPTFSTVSELENHRRNQHVRDQTIRCRICREIFETKEAKNNHVKTVHPCGKNCPECNTKFDNWKHLVDHRNHKHDVPFEVNKYEIFRCDIEGCDYQTVDKYRFLCHKRDVHCGDRTHTCHTCNSTFKSQRALKSHQEVHLDRDQRNGSQCDQCGKKFLSVAYLKTHIETMHSVEKKPIKKQFLCHLCPNSFRDKHFFHSHMLRAHEVAPPADLKLHRCTHCDFFTVQKSHLRKHMRHHSTGAKEYECNSCGKKFLTEDCLGRHMQRHQMKDEFCPIPGCGYSTKYKSNLKNHVARIHTQKDLKPFLCPYCDYRCKEKGNLNKHITGKHKMEVVTVAKLRKNAIKTGTGYPNFVTMSQSNAAASYSDEENAGSQVNLGTNVSSSCDQYQVDYSRQVYSGAM</sequence>
<feature type="compositionally biased region" description="Polar residues" evidence="8">
    <location>
        <begin position="449"/>
        <end position="466"/>
    </location>
</feature>
<name>A0A210QQ93_MIZYE</name>
<comment type="caution">
    <text evidence="11">The sequence shown here is derived from an EMBL/GenBank/DDBJ whole genome shotgun (WGS) entry which is preliminary data.</text>
</comment>
<feature type="compositionally biased region" description="Polar residues" evidence="8">
    <location>
        <begin position="174"/>
        <end position="188"/>
    </location>
</feature>
<evidence type="ECO:0000256" key="1">
    <source>
        <dbReference type="ARBA" id="ARBA00004123"/>
    </source>
</evidence>
<evidence type="ECO:0000256" key="6">
    <source>
        <dbReference type="ARBA" id="ARBA00023242"/>
    </source>
</evidence>
<gene>
    <name evidence="11" type="ORF">KP79_PYT13828</name>
</gene>
<feature type="compositionally biased region" description="Polar residues" evidence="8">
    <location>
        <begin position="332"/>
        <end position="350"/>
    </location>
</feature>
<dbReference type="PROSITE" id="PS50097">
    <property type="entry name" value="BTB"/>
    <property type="match status" value="1"/>
</dbReference>
<dbReference type="SMART" id="SM00355">
    <property type="entry name" value="ZnF_C2H2"/>
    <property type="match status" value="14"/>
</dbReference>
<feature type="compositionally biased region" description="Basic and acidic residues" evidence="8">
    <location>
        <begin position="483"/>
        <end position="497"/>
    </location>
</feature>
<feature type="domain" description="C2H2-type" evidence="10">
    <location>
        <begin position="680"/>
        <end position="710"/>
    </location>
</feature>
<dbReference type="AlphaFoldDB" id="A0A210QQ93"/>
<feature type="domain" description="C2H2-type" evidence="10">
    <location>
        <begin position="742"/>
        <end position="770"/>
    </location>
</feature>
<reference evidence="11 12" key="1">
    <citation type="journal article" date="2017" name="Nat. Ecol. Evol.">
        <title>Scallop genome provides insights into evolution of bilaterian karyotype and development.</title>
        <authorList>
            <person name="Wang S."/>
            <person name="Zhang J."/>
            <person name="Jiao W."/>
            <person name="Li J."/>
            <person name="Xun X."/>
            <person name="Sun Y."/>
            <person name="Guo X."/>
            <person name="Huan P."/>
            <person name="Dong B."/>
            <person name="Zhang L."/>
            <person name="Hu X."/>
            <person name="Sun X."/>
            <person name="Wang J."/>
            <person name="Zhao C."/>
            <person name="Wang Y."/>
            <person name="Wang D."/>
            <person name="Huang X."/>
            <person name="Wang R."/>
            <person name="Lv J."/>
            <person name="Li Y."/>
            <person name="Zhang Z."/>
            <person name="Liu B."/>
            <person name="Lu W."/>
            <person name="Hui Y."/>
            <person name="Liang J."/>
            <person name="Zhou Z."/>
            <person name="Hou R."/>
            <person name="Li X."/>
            <person name="Liu Y."/>
            <person name="Li H."/>
            <person name="Ning X."/>
            <person name="Lin Y."/>
            <person name="Zhao L."/>
            <person name="Xing Q."/>
            <person name="Dou J."/>
            <person name="Li Y."/>
            <person name="Mao J."/>
            <person name="Guo H."/>
            <person name="Dou H."/>
            <person name="Li T."/>
            <person name="Mu C."/>
            <person name="Jiang W."/>
            <person name="Fu Q."/>
            <person name="Fu X."/>
            <person name="Miao Y."/>
            <person name="Liu J."/>
            <person name="Yu Q."/>
            <person name="Li R."/>
            <person name="Liao H."/>
            <person name="Li X."/>
            <person name="Kong Y."/>
            <person name="Jiang Z."/>
            <person name="Chourrout D."/>
            <person name="Li R."/>
            <person name="Bao Z."/>
        </authorList>
    </citation>
    <scope>NUCLEOTIDE SEQUENCE [LARGE SCALE GENOMIC DNA]</scope>
    <source>
        <strain evidence="11 12">PY_sf001</strain>
    </source>
</reference>
<evidence type="ECO:0000313" key="12">
    <source>
        <dbReference type="Proteomes" id="UP000242188"/>
    </source>
</evidence>
<dbReference type="SUPFAM" id="SSF57667">
    <property type="entry name" value="beta-beta-alpha zinc fingers"/>
    <property type="match status" value="4"/>
</dbReference>
<keyword evidence="4 7" id="KW-0863">Zinc-finger</keyword>
<evidence type="ECO:0000256" key="2">
    <source>
        <dbReference type="ARBA" id="ARBA00022723"/>
    </source>
</evidence>
<dbReference type="Pfam" id="PF00651">
    <property type="entry name" value="BTB"/>
    <property type="match status" value="1"/>
</dbReference>
<feature type="domain" description="C2H2-type" evidence="10">
    <location>
        <begin position="560"/>
        <end position="583"/>
    </location>
</feature>
<protein>
    <submittedName>
        <fullName evidence="11">Zinc finger protein 62-like</fullName>
    </submittedName>
</protein>
<evidence type="ECO:0000259" key="9">
    <source>
        <dbReference type="PROSITE" id="PS50097"/>
    </source>
</evidence>
<dbReference type="GO" id="GO:0005634">
    <property type="term" value="C:nucleus"/>
    <property type="evidence" value="ECO:0007669"/>
    <property type="project" value="UniProtKB-SubCell"/>
</dbReference>
<dbReference type="CDD" id="cd18186">
    <property type="entry name" value="BTB_POZ_ZBTB_KLHL-like"/>
    <property type="match status" value="1"/>
</dbReference>
<dbReference type="GO" id="GO:0008270">
    <property type="term" value="F:zinc ion binding"/>
    <property type="evidence" value="ECO:0007669"/>
    <property type="project" value="UniProtKB-KW"/>
</dbReference>
<dbReference type="Gene3D" id="3.30.160.60">
    <property type="entry name" value="Classic Zinc Finger"/>
    <property type="match status" value="6"/>
</dbReference>
<dbReference type="InterPro" id="IPR000210">
    <property type="entry name" value="BTB/POZ_dom"/>
</dbReference>
<keyword evidence="6" id="KW-0539">Nucleus</keyword>
<keyword evidence="5" id="KW-0862">Zinc</keyword>
<dbReference type="SUPFAM" id="SSF54695">
    <property type="entry name" value="POZ domain"/>
    <property type="match status" value="1"/>
</dbReference>
<organism evidence="11 12">
    <name type="scientific">Mizuhopecten yessoensis</name>
    <name type="common">Japanese scallop</name>
    <name type="synonym">Patinopecten yessoensis</name>
    <dbReference type="NCBI Taxonomy" id="6573"/>
    <lineage>
        <taxon>Eukaryota</taxon>
        <taxon>Metazoa</taxon>
        <taxon>Spiralia</taxon>
        <taxon>Lophotrochozoa</taxon>
        <taxon>Mollusca</taxon>
        <taxon>Bivalvia</taxon>
        <taxon>Autobranchia</taxon>
        <taxon>Pteriomorphia</taxon>
        <taxon>Pectinida</taxon>
        <taxon>Pectinoidea</taxon>
        <taxon>Pectinidae</taxon>
        <taxon>Mizuhopecten</taxon>
    </lineage>
</organism>
<dbReference type="GO" id="GO:0000981">
    <property type="term" value="F:DNA-binding transcription factor activity, RNA polymerase II-specific"/>
    <property type="evidence" value="ECO:0007669"/>
    <property type="project" value="TreeGrafter"/>
</dbReference>
<dbReference type="OrthoDB" id="6085123at2759"/>
<feature type="region of interest" description="Disordered" evidence="8">
    <location>
        <begin position="401"/>
        <end position="523"/>
    </location>
</feature>
<keyword evidence="12" id="KW-1185">Reference proteome</keyword>
<dbReference type="Proteomes" id="UP000242188">
    <property type="component" value="Unassembled WGS sequence"/>
</dbReference>
<keyword evidence="3" id="KW-0677">Repeat</keyword>
<evidence type="ECO:0000256" key="7">
    <source>
        <dbReference type="PROSITE-ProRule" id="PRU00042"/>
    </source>
</evidence>
<feature type="domain" description="C2H2-type" evidence="10">
    <location>
        <begin position="776"/>
        <end position="804"/>
    </location>
</feature>
<dbReference type="EMBL" id="NEDP02002420">
    <property type="protein sequence ID" value="OWF50868.1"/>
    <property type="molecule type" value="Genomic_DNA"/>
</dbReference>
<evidence type="ECO:0000256" key="8">
    <source>
        <dbReference type="SAM" id="MobiDB-lite"/>
    </source>
</evidence>
<feature type="compositionally biased region" description="Basic and acidic residues" evidence="8">
    <location>
        <begin position="423"/>
        <end position="448"/>
    </location>
</feature>
<dbReference type="InterPro" id="IPR036236">
    <property type="entry name" value="Znf_C2H2_sf"/>
</dbReference>
<evidence type="ECO:0000259" key="10">
    <source>
        <dbReference type="PROSITE" id="PS50157"/>
    </source>
</evidence>
<feature type="compositionally biased region" description="Polar residues" evidence="8">
    <location>
        <begin position="403"/>
        <end position="421"/>
    </location>
</feature>
<dbReference type="InterPro" id="IPR013087">
    <property type="entry name" value="Znf_C2H2_type"/>
</dbReference>
<feature type="region of interest" description="Disordered" evidence="8">
    <location>
        <begin position="323"/>
        <end position="355"/>
    </location>
</feature>
<evidence type="ECO:0000256" key="5">
    <source>
        <dbReference type="ARBA" id="ARBA00022833"/>
    </source>
</evidence>
<dbReference type="Gene3D" id="3.30.710.10">
    <property type="entry name" value="Potassium Channel Kv1.1, Chain A"/>
    <property type="match status" value="1"/>
</dbReference>
<comment type="subcellular location">
    <subcellularLocation>
        <location evidence="1">Nucleus</location>
    </subcellularLocation>
</comment>
<feature type="domain" description="C2H2-type" evidence="10">
    <location>
        <begin position="839"/>
        <end position="866"/>
    </location>
</feature>
<dbReference type="PANTHER" id="PTHR24394">
    <property type="entry name" value="ZINC FINGER PROTEIN"/>
    <property type="match status" value="1"/>
</dbReference>
<feature type="domain" description="C2H2-type" evidence="10">
    <location>
        <begin position="810"/>
        <end position="837"/>
    </location>
</feature>
<feature type="domain" description="C2H2-type" evidence="10">
    <location>
        <begin position="711"/>
        <end position="738"/>
    </location>
</feature>
<dbReference type="SMART" id="SM00225">
    <property type="entry name" value="BTB"/>
    <property type="match status" value="1"/>
</dbReference>
<feature type="region of interest" description="Disordered" evidence="8">
    <location>
        <begin position="167"/>
        <end position="197"/>
    </location>
</feature>
<evidence type="ECO:0000256" key="4">
    <source>
        <dbReference type="ARBA" id="ARBA00022771"/>
    </source>
</evidence>
<feature type="domain" description="BTB" evidence="9">
    <location>
        <begin position="33"/>
        <end position="100"/>
    </location>
</feature>
<dbReference type="PANTHER" id="PTHR24394:SF29">
    <property type="entry name" value="MYONEURIN"/>
    <property type="match status" value="1"/>
</dbReference>
<proteinExistence type="predicted"/>